<name>A0ABY5V103_9BACT</name>
<dbReference type="GeneID" id="82890796"/>
<reference evidence="1" key="1">
    <citation type="journal article" date="2022" name="Cell">
        <title>Design, construction, and in vivo augmentation of a complex gut microbiome.</title>
        <authorList>
            <person name="Cheng A.G."/>
            <person name="Ho P.Y."/>
            <person name="Aranda-Diaz A."/>
            <person name="Jain S."/>
            <person name="Yu F.B."/>
            <person name="Meng X."/>
            <person name="Wang M."/>
            <person name="Iakiviak M."/>
            <person name="Nagashima K."/>
            <person name="Zhao A."/>
            <person name="Murugkar P."/>
            <person name="Patil A."/>
            <person name="Atabakhsh K."/>
            <person name="Weakley A."/>
            <person name="Yan J."/>
            <person name="Brumbaugh A.R."/>
            <person name="Higginbottom S."/>
            <person name="Dimas A."/>
            <person name="Shiver A.L."/>
            <person name="Deutschbauer A."/>
            <person name="Neff N."/>
            <person name="Sonnenburg J.L."/>
            <person name="Huang K.C."/>
            <person name="Fischbach M.A."/>
        </authorList>
    </citation>
    <scope>NUCLEOTIDE SEQUENCE</scope>
    <source>
        <strain evidence="1">AP11</strain>
    </source>
</reference>
<evidence type="ECO:0008006" key="3">
    <source>
        <dbReference type="Google" id="ProtNLM"/>
    </source>
</evidence>
<keyword evidence="2" id="KW-1185">Reference proteome</keyword>
<accession>A0ABY5V103</accession>
<dbReference type="RefSeq" id="WP_019244672.1">
    <property type="nucleotide sequence ID" value="NZ_CAPH01000003.1"/>
</dbReference>
<evidence type="ECO:0000313" key="1">
    <source>
        <dbReference type="EMBL" id="UWN57883.1"/>
    </source>
</evidence>
<gene>
    <name evidence="1" type="ORF">NQ491_03640</name>
</gene>
<sequence>MNGKIEKLVFCLFLLIPCSGFTQRVMTLSELMTDMQNRREHYIDSMTILIENSWKVRWKYSRSQTRELVRDADFLFIPSMEIKEEDSVERDYTRLDQLLSSLEFQNDFFPVYNILLFKNDRYFSSYFDSGIRIIGARIPIRPYPIPITPELKREAELIWSLKPVMCFGIDVFPGSILWIKTEDNRWLVVNQKTEQVSDAQTYLDSLDADKLKKEIEQKNAIPIQNRYLWDYCKIGPDGKVIEWTKRFYWR</sequence>
<organism evidence="1 2">
    <name type="scientific">Alistipes ihumii AP11</name>
    <dbReference type="NCBI Taxonomy" id="1211813"/>
    <lineage>
        <taxon>Bacteria</taxon>
        <taxon>Pseudomonadati</taxon>
        <taxon>Bacteroidota</taxon>
        <taxon>Bacteroidia</taxon>
        <taxon>Bacteroidales</taxon>
        <taxon>Rikenellaceae</taxon>
        <taxon>Alistipes</taxon>
    </lineage>
</organism>
<dbReference type="EMBL" id="CP102294">
    <property type="protein sequence ID" value="UWN57883.1"/>
    <property type="molecule type" value="Genomic_DNA"/>
</dbReference>
<evidence type="ECO:0000313" key="2">
    <source>
        <dbReference type="Proteomes" id="UP001059295"/>
    </source>
</evidence>
<protein>
    <recommendedName>
        <fullName evidence="3">GLPGLI family protein</fullName>
    </recommendedName>
</protein>
<proteinExistence type="predicted"/>
<dbReference type="Proteomes" id="UP001059295">
    <property type="component" value="Chromosome"/>
</dbReference>